<accession>A0A2B4R6L9</accession>
<feature type="region of interest" description="Disordered" evidence="1">
    <location>
        <begin position="112"/>
        <end position="134"/>
    </location>
</feature>
<gene>
    <name evidence="2" type="ORF">AWC38_SpisGene24194</name>
</gene>
<evidence type="ECO:0000256" key="1">
    <source>
        <dbReference type="SAM" id="MobiDB-lite"/>
    </source>
</evidence>
<dbReference type="AlphaFoldDB" id="A0A2B4R6L9"/>
<evidence type="ECO:0000313" key="3">
    <source>
        <dbReference type="Proteomes" id="UP000225706"/>
    </source>
</evidence>
<name>A0A2B4R6L9_STYPI</name>
<reference evidence="3" key="1">
    <citation type="journal article" date="2017" name="bioRxiv">
        <title>Comparative analysis of the genomes of Stylophora pistillata and Acropora digitifera provides evidence for extensive differences between species of corals.</title>
        <authorList>
            <person name="Voolstra C.R."/>
            <person name="Li Y."/>
            <person name="Liew Y.J."/>
            <person name="Baumgarten S."/>
            <person name="Zoccola D."/>
            <person name="Flot J.-F."/>
            <person name="Tambutte S."/>
            <person name="Allemand D."/>
            <person name="Aranda M."/>
        </authorList>
    </citation>
    <scope>NUCLEOTIDE SEQUENCE [LARGE SCALE GENOMIC DNA]</scope>
</reference>
<protein>
    <submittedName>
        <fullName evidence="2">Uncharacterized protein</fullName>
    </submittedName>
</protein>
<comment type="caution">
    <text evidence="2">The sequence shown here is derived from an EMBL/GenBank/DDBJ whole genome shotgun (WGS) entry which is preliminary data.</text>
</comment>
<feature type="region of interest" description="Disordered" evidence="1">
    <location>
        <begin position="1"/>
        <end position="21"/>
    </location>
</feature>
<dbReference type="Proteomes" id="UP000225706">
    <property type="component" value="Unassembled WGS sequence"/>
</dbReference>
<dbReference type="EMBL" id="LSMT01001732">
    <property type="protein sequence ID" value="PFX11925.1"/>
    <property type="molecule type" value="Genomic_DNA"/>
</dbReference>
<feature type="compositionally biased region" description="Polar residues" evidence="1">
    <location>
        <begin position="112"/>
        <end position="127"/>
    </location>
</feature>
<sequence length="134" mass="15281">MATGEEMDKKGRDDGQKLDEQERKLKKIVEYLKSPRLRRYFSDDDLLRKRPSKDSGVIKAVDEKDGCPCNPRKSAPKRRVNGTVNAELRGRSAENNATAKERYAKTERHSVLVTTGHQNSNFCQSQTTKEKLQS</sequence>
<keyword evidence="3" id="KW-1185">Reference proteome</keyword>
<proteinExistence type="predicted"/>
<evidence type="ECO:0000313" key="2">
    <source>
        <dbReference type="EMBL" id="PFX11925.1"/>
    </source>
</evidence>
<organism evidence="2 3">
    <name type="scientific">Stylophora pistillata</name>
    <name type="common">Smooth cauliflower coral</name>
    <dbReference type="NCBI Taxonomy" id="50429"/>
    <lineage>
        <taxon>Eukaryota</taxon>
        <taxon>Metazoa</taxon>
        <taxon>Cnidaria</taxon>
        <taxon>Anthozoa</taxon>
        <taxon>Hexacorallia</taxon>
        <taxon>Scleractinia</taxon>
        <taxon>Astrocoeniina</taxon>
        <taxon>Pocilloporidae</taxon>
        <taxon>Stylophora</taxon>
    </lineage>
</organism>